<protein>
    <submittedName>
        <fullName evidence="1">Uncharacterized protein</fullName>
    </submittedName>
</protein>
<dbReference type="Proteomes" id="UP000001502">
    <property type="component" value="Chromosome"/>
</dbReference>
<gene>
    <name evidence="1" type="ordered locus">HMPREF0833_11159</name>
</gene>
<reference evidence="2" key="1">
    <citation type="submission" date="2011-06" db="EMBL/GenBank/DDBJ databases">
        <title>Complete sequence of Streptococcus parasanguinis strain ATCC 15912.</title>
        <authorList>
            <person name="Muzny D."/>
            <person name="Qin X."/>
            <person name="Buhay C."/>
            <person name="Dugan-Rocha S."/>
            <person name="Ding Y."/>
            <person name="Chen G."/>
            <person name="Hawes A."/>
            <person name="Holder M."/>
            <person name="Jhangiani S."/>
            <person name="Johnson A."/>
            <person name="Khan Z."/>
            <person name="Li Z."/>
            <person name="Liu W."/>
            <person name="Liu X."/>
            <person name="Perez L."/>
            <person name="Shen H."/>
            <person name="Wang Q."/>
            <person name="Watt J."/>
            <person name="Xi L."/>
            <person name="Xin Y."/>
            <person name="Zhou J."/>
            <person name="Deng J."/>
            <person name="Jiang H."/>
            <person name="Liu Y."/>
            <person name="Qu J."/>
            <person name="Song X.-Z."/>
            <person name="Zhang L."/>
            <person name="Villasana D."/>
            <person name="Johnson A."/>
            <person name="Liu J."/>
            <person name="Liyanage D."/>
            <person name="Lorensuhewa L."/>
            <person name="Robinson T."/>
            <person name="Song A."/>
            <person name="Song B.-B."/>
            <person name="Dinh H."/>
            <person name="Thornton R."/>
            <person name="Coyle M."/>
            <person name="Francisco L."/>
            <person name="Jackson L."/>
            <person name="Javaid M."/>
            <person name="Korchina V."/>
            <person name="Kovar C."/>
            <person name="Mata R."/>
            <person name="Mathew T."/>
            <person name="Ngo R."/>
            <person name="Nguyen L."/>
            <person name="Nguyen N."/>
            <person name="Okwuonu G."/>
            <person name="Ongeri F."/>
            <person name="Pham C."/>
            <person name="Simmons D."/>
            <person name="Wilczek-Boney K."/>
            <person name="Hale W."/>
            <person name="Jakkamsetti A."/>
            <person name="Pham P."/>
            <person name="Ruth R."/>
            <person name="San Lucas F."/>
            <person name="Warren J."/>
            <person name="Zhang J."/>
            <person name="Zhao Z."/>
            <person name="Zhou C."/>
            <person name="Zhu D."/>
            <person name="Lee S."/>
            <person name="Bess C."/>
            <person name="Blankenburg K."/>
            <person name="Forbes L."/>
            <person name="Fu Q."/>
            <person name="Gubbala S."/>
            <person name="Hirani K."/>
            <person name="Jayaseelan J.C."/>
            <person name="Lara F."/>
            <person name="Munidasa M."/>
            <person name="Palculict T."/>
            <person name="Patil S."/>
            <person name="Pu L.-L."/>
            <person name="Saada N."/>
            <person name="Tang L."/>
            <person name="Weissenberger G."/>
            <person name="Zhu Y."/>
            <person name="Hemphill L."/>
            <person name="Shang Y."/>
            <person name="Youmans B."/>
            <person name="Ayvaz T."/>
            <person name="Ross M."/>
            <person name="Santibanez J."/>
            <person name="Aqrawi P."/>
            <person name="Gross S."/>
            <person name="Joshi V."/>
            <person name="Fowler G."/>
            <person name="Nazareth L."/>
            <person name="Reid J."/>
            <person name="Worley K."/>
            <person name="Petrosino J."/>
            <person name="Highlander S."/>
            <person name="Gibbs R."/>
        </authorList>
    </citation>
    <scope>NUCLEOTIDE SEQUENCE [LARGE SCALE GENOMIC DNA]</scope>
    <source>
        <strain evidence="2">ATCC 15912 / DSM 6778 / CIP 104372 / LMG 14537</strain>
    </source>
</reference>
<dbReference type="AlphaFoldDB" id="F8DK45"/>
<accession>F8DK45</accession>
<evidence type="ECO:0000313" key="1">
    <source>
        <dbReference type="EMBL" id="AEH56190.1"/>
    </source>
</evidence>
<dbReference type="KEGG" id="scp:HMPREF0833_11159"/>
<organism evidence="1 2">
    <name type="scientific">Streptococcus parasanguinis (strain ATCC 15912 / DSM 6778 / CIP 104372 / LMG 14537)</name>
    <dbReference type="NCBI Taxonomy" id="760570"/>
    <lineage>
        <taxon>Bacteria</taxon>
        <taxon>Bacillati</taxon>
        <taxon>Bacillota</taxon>
        <taxon>Bacilli</taxon>
        <taxon>Lactobacillales</taxon>
        <taxon>Streptococcaceae</taxon>
        <taxon>Streptococcus</taxon>
    </lineage>
</organism>
<dbReference type="HOGENOM" id="CLU_3189506_0_0_9"/>
<proteinExistence type="predicted"/>
<sequence length="46" mass="5152">MLAQVFLSREGLLYFLRTVLLVQSAQKPLKNGLGDAWAIGNLYKKS</sequence>
<dbReference type="EMBL" id="CP002843">
    <property type="protein sequence ID" value="AEH56190.1"/>
    <property type="molecule type" value="Genomic_DNA"/>
</dbReference>
<evidence type="ECO:0000313" key="2">
    <source>
        <dbReference type="Proteomes" id="UP000001502"/>
    </source>
</evidence>
<name>F8DK45_STREP</name>